<evidence type="ECO:0000313" key="1">
    <source>
        <dbReference type="EMBL" id="KAJ4430365.1"/>
    </source>
</evidence>
<dbReference type="Proteomes" id="UP001148838">
    <property type="component" value="Unassembled WGS sequence"/>
</dbReference>
<protein>
    <submittedName>
        <fullName evidence="1">Uncharacterized protein</fullName>
    </submittedName>
</protein>
<comment type="caution">
    <text evidence="1">The sequence shown here is derived from an EMBL/GenBank/DDBJ whole genome shotgun (WGS) entry which is preliminary data.</text>
</comment>
<sequence length="287" mass="33436">MLFPRDPHIALLEEIDFGFRKSYNFRVIIEGLRTKSRFRHSAYRTVLQTRDINDSESTSRLFFSNILYILELEYSFSVSSSFHKKHIDCSKNENFSLYVPFKAEVVAVIPKFYEGTTHIWARPPKYRIGTYPIREILNPVKSRTKGSVVPEHGRRDTYYNVFNNINDNDIEQSSAVASWSKSSCLGLALRNSRWFEFSWGKKFSHEISASIWDQCPLSIVMYFEHFWDVLKHQHRARSYRPTSIPLLISALGDEWAAIPQEAFRCLIESMPARVKAVMKAKIGSTPY</sequence>
<proteinExistence type="predicted"/>
<keyword evidence="2" id="KW-1185">Reference proteome</keyword>
<dbReference type="InterPro" id="IPR036397">
    <property type="entry name" value="RNaseH_sf"/>
</dbReference>
<name>A0ABQ8S9G4_PERAM</name>
<dbReference type="EMBL" id="JAJSOF020000033">
    <property type="protein sequence ID" value="KAJ4430365.1"/>
    <property type="molecule type" value="Genomic_DNA"/>
</dbReference>
<organism evidence="1 2">
    <name type="scientific">Periplaneta americana</name>
    <name type="common">American cockroach</name>
    <name type="synonym">Blatta americana</name>
    <dbReference type="NCBI Taxonomy" id="6978"/>
    <lineage>
        <taxon>Eukaryota</taxon>
        <taxon>Metazoa</taxon>
        <taxon>Ecdysozoa</taxon>
        <taxon>Arthropoda</taxon>
        <taxon>Hexapoda</taxon>
        <taxon>Insecta</taxon>
        <taxon>Pterygota</taxon>
        <taxon>Neoptera</taxon>
        <taxon>Polyneoptera</taxon>
        <taxon>Dictyoptera</taxon>
        <taxon>Blattodea</taxon>
        <taxon>Blattoidea</taxon>
        <taxon>Blattidae</taxon>
        <taxon>Blattinae</taxon>
        <taxon>Periplaneta</taxon>
    </lineage>
</organism>
<evidence type="ECO:0000313" key="2">
    <source>
        <dbReference type="Proteomes" id="UP001148838"/>
    </source>
</evidence>
<accession>A0ABQ8S9G4</accession>
<reference evidence="1 2" key="1">
    <citation type="journal article" date="2022" name="Allergy">
        <title>Genome assembly and annotation of Periplaneta americana reveal a comprehensive cockroach allergen profile.</title>
        <authorList>
            <person name="Wang L."/>
            <person name="Xiong Q."/>
            <person name="Saelim N."/>
            <person name="Wang L."/>
            <person name="Nong W."/>
            <person name="Wan A.T."/>
            <person name="Shi M."/>
            <person name="Liu X."/>
            <person name="Cao Q."/>
            <person name="Hui J.H.L."/>
            <person name="Sookrung N."/>
            <person name="Leung T.F."/>
            <person name="Tungtrongchitr A."/>
            <person name="Tsui S.K.W."/>
        </authorList>
    </citation>
    <scope>NUCLEOTIDE SEQUENCE [LARGE SCALE GENOMIC DNA]</scope>
    <source>
        <strain evidence="1">PWHHKU_190912</strain>
    </source>
</reference>
<gene>
    <name evidence="1" type="ORF">ANN_22581</name>
</gene>
<dbReference type="Gene3D" id="3.30.420.10">
    <property type="entry name" value="Ribonuclease H-like superfamily/Ribonuclease H"/>
    <property type="match status" value="1"/>
</dbReference>